<comment type="caution">
    <text evidence="2">The sequence shown here is derived from an EMBL/GenBank/DDBJ whole genome shotgun (WGS) entry which is preliminary data.</text>
</comment>
<reference evidence="3" key="1">
    <citation type="journal article" date="2019" name="Int. J. Syst. Evol. Microbiol.">
        <title>The Global Catalogue of Microorganisms (GCM) 10K type strain sequencing project: providing services to taxonomists for standard genome sequencing and annotation.</title>
        <authorList>
            <consortium name="The Broad Institute Genomics Platform"/>
            <consortium name="The Broad Institute Genome Sequencing Center for Infectious Disease"/>
            <person name="Wu L."/>
            <person name="Ma J."/>
        </authorList>
    </citation>
    <scope>NUCLEOTIDE SEQUENCE [LARGE SCALE GENOMIC DNA]</scope>
    <source>
        <strain evidence="3">CGMCC 4.7367</strain>
    </source>
</reference>
<keyword evidence="3" id="KW-1185">Reference proteome</keyword>
<sequence>MTELKDLDPARDREPNQVEWIRSTAHVERVISGTHASRRSAWPRRTLVGLAGAAVAAGVLAGIALVPGATDEAFAKWTPTPGQPGSDLVLPQARACASEWGASAPAASDVVLAEQRGTATILVLKKGAGLAECMAIGEEVFNYQVLADGPVEPLAGARAKTETWSSSGSGDEQYSRVVGRMGPDVTKVEIRLAGGQVITAGTGAGWWTAWWPGPEGGEVGTFEVVVHTARGSSSHDPIDLTR</sequence>
<proteinExistence type="predicted"/>
<dbReference type="EMBL" id="BNAR01000021">
    <property type="protein sequence ID" value="GHH59430.1"/>
    <property type="molecule type" value="Genomic_DNA"/>
</dbReference>
<evidence type="ECO:0000313" key="2">
    <source>
        <dbReference type="EMBL" id="GHH59430.1"/>
    </source>
</evidence>
<gene>
    <name evidence="2" type="ORF">GCM10017774_82360</name>
</gene>
<keyword evidence="1" id="KW-1133">Transmembrane helix</keyword>
<evidence type="ECO:0000313" key="3">
    <source>
        <dbReference type="Proteomes" id="UP000605568"/>
    </source>
</evidence>
<name>A0ABQ3MUA6_9PSEU</name>
<dbReference type="PROSITE" id="PS51318">
    <property type="entry name" value="TAT"/>
    <property type="match status" value="1"/>
</dbReference>
<accession>A0ABQ3MUA6</accession>
<feature type="transmembrane region" description="Helical" evidence="1">
    <location>
        <begin position="47"/>
        <end position="66"/>
    </location>
</feature>
<keyword evidence="1" id="KW-0812">Transmembrane</keyword>
<keyword evidence="1" id="KW-0472">Membrane</keyword>
<organism evidence="2 3">
    <name type="scientific">Lentzea cavernae</name>
    <dbReference type="NCBI Taxonomy" id="2020703"/>
    <lineage>
        <taxon>Bacteria</taxon>
        <taxon>Bacillati</taxon>
        <taxon>Actinomycetota</taxon>
        <taxon>Actinomycetes</taxon>
        <taxon>Pseudonocardiales</taxon>
        <taxon>Pseudonocardiaceae</taxon>
        <taxon>Lentzea</taxon>
    </lineage>
</organism>
<dbReference type="RefSeq" id="WP_191304845.1">
    <property type="nucleotide sequence ID" value="NZ_BNAR01000021.1"/>
</dbReference>
<evidence type="ECO:0000256" key="1">
    <source>
        <dbReference type="SAM" id="Phobius"/>
    </source>
</evidence>
<dbReference type="Proteomes" id="UP000605568">
    <property type="component" value="Unassembled WGS sequence"/>
</dbReference>
<dbReference type="InterPro" id="IPR006311">
    <property type="entry name" value="TAT_signal"/>
</dbReference>
<protein>
    <submittedName>
        <fullName evidence="2">Uncharacterized protein</fullName>
    </submittedName>
</protein>